<name>Q4RQ18_TETNG</name>
<protein>
    <submittedName>
        <fullName evidence="2">(spotted green pufferfish) hypothetical protein</fullName>
    </submittedName>
</protein>
<dbReference type="OrthoDB" id="8964995at2759"/>
<evidence type="ECO:0000313" key="2">
    <source>
        <dbReference type="EMBL" id="CAG09514.1"/>
    </source>
</evidence>
<feature type="compositionally biased region" description="Acidic residues" evidence="1">
    <location>
        <begin position="121"/>
        <end position="149"/>
    </location>
</feature>
<organism evidence="2">
    <name type="scientific">Tetraodon nigroviridis</name>
    <name type="common">Spotted green pufferfish</name>
    <name type="synonym">Chelonodon nigroviridis</name>
    <dbReference type="NCBI Taxonomy" id="99883"/>
    <lineage>
        <taxon>Eukaryota</taxon>
        <taxon>Metazoa</taxon>
        <taxon>Chordata</taxon>
        <taxon>Craniata</taxon>
        <taxon>Vertebrata</taxon>
        <taxon>Euteleostomi</taxon>
        <taxon>Actinopterygii</taxon>
        <taxon>Neopterygii</taxon>
        <taxon>Teleostei</taxon>
        <taxon>Neoteleostei</taxon>
        <taxon>Acanthomorphata</taxon>
        <taxon>Eupercaria</taxon>
        <taxon>Tetraodontiformes</taxon>
        <taxon>Tetradontoidea</taxon>
        <taxon>Tetraodontidae</taxon>
        <taxon>Tetraodon</taxon>
    </lineage>
</organism>
<reference evidence="2" key="2">
    <citation type="submission" date="2004-02" db="EMBL/GenBank/DDBJ databases">
        <authorList>
            <consortium name="Genoscope"/>
            <consortium name="Whitehead Institute Centre for Genome Research"/>
        </authorList>
    </citation>
    <scope>NUCLEOTIDE SEQUENCE</scope>
</reference>
<reference evidence="2" key="1">
    <citation type="journal article" date="2004" name="Nature">
        <title>Genome duplication in the teleost fish Tetraodon nigroviridis reveals the early vertebrate proto-karyotype.</title>
        <authorList>
            <person name="Jaillon O."/>
            <person name="Aury J.-M."/>
            <person name="Brunet F."/>
            <person name="Petit J.-L."/>
            <person name="Stange-Thomann N."/>
            <person name="Mauceli E."/>
            <person name="Bouneau L."/>
            <person name="Fischer C."/>
            <person name="Ozouf-Costaz C."/>
            <person name="Bernot A."/>
            <person name="Nicaud S."/>
            <person name="Jaffe D."/>
            <person name="Fisher S."/>
            <person name="Lutfalla G."/>
            <person name="Dossat C."/>
            <person name="Segurens B."/>
            <person name="Dasilva C."/>
            <person name="Salanoubat M."/>
            <person name="Levy M."/>
            <person name="Boudet N."/>
            <person name="Castellano S."/>
            <person name="Anthouard V."/>
            <person name="Jubin C."/>
            <person name="Castelli V."/>
            <person name="Katinka M."/>
            <person name="Vacherie B."/>
            <person name="Biemont C."/>
            <person name="Skalli Z."/>
            <person name="Cattolico L."/>
            <person name="Poulain J."/>
            <person name="De Berardinis V."/>
            <person name="Cruaud C."/>
            <person name="Duprat S."/>
            <person name="Brottier P."/>
            <person name="Coutanceau J.-P."/>
            <person name="Gouzy J."/>
            <person name="Parra G."/>
            <person name="Lardier G."/>
            <person name="Chapple C."/>
            <person name="McKernan K.J."/>
            <person name="McEwan P."/>
            <person name="Bosak S."/>
            <person name="Kellis M."/>
            <person name="Volff J.-N."/>
            <person name="Guigo R."/>
            <person name="Zody M.C."/>
            <person name="Mesirov J."/>
            <person name="Lindblad-Toh K."/>
            <person name="Birren B."/>
            <person name="Nusbaum C."/>
            <person name="Kahn D."/>
            <person name="Robinson-Rechavi M."/>
            <person name="Laudet V."/>
            <person name="Schachter V."/>
            <person name="Quetier F."/>
            <person name="Saurin W."/>
            <person name="Scarpelli C."/>
            <person name="Wincker P."/>
            <person name="Lander E.S."/>
            <person name="Weissenbach J."/>
            <person name="Roest Crollius H."/>
        </authorList>
    </citation>
    <scope>NUCLEOTIDE SEQUENCE [LARGE SCALE GENOMIC DNA]</scope>
</reference>
<evidence type="ECO:0000256" key="1">
    <source>
        <dbReference type="SAM" id="MobiDB-lite"/>
    </source>
</evidence>
<dbReference type="EMBL" id="CAAE01015006">
    <property type="protein sequence ID" value="CAG09514.1"/>
    <property type="molecule type" value="Genomic_DNA"/>
</dbReference>
<gene>
    <name evidence="2" type="ORF">GSTENG00030814001</name>
</gene>
<sequence>MNEQKAIKQPAVIGRFSFYLKSQPDISNPQHSCFPNIKCKAVSEEGVCGARAAGERCGAFGSPQLFSMITRVIFCVFLETDFVIYKRKMSLLFQDNDVDVAETELKEDNTPPSPKSTTKEENEDTNEDKEGSGDEEEAANDAGGNEDVEMASQTPAEAEQPAPSKMADDNAAATSTVEMEEILQLIADVSPPKPAGHSSMPFNWLGLSGGGTSHSMETSGCRTKTFIPGSLEERIM</sequence>
<dbReference type="KEGG" id="tng:GSTEN00030814G001"/>
<proteinExistence type="predicted"/>
<dbReference type="AlphaFoldDB" id="Q4RQ18"/>
<feature type="region of interest" description="Disordered" evidence="1">
    <location>
        <begin position="103"/>
        <end position="173"/>
    </location>
</feature>
<comment type="caution">
    <text evidence="2">The sequence shown here is derived from an EMBL/GenBank/DDBJ whole genome shotgun (WGS) entry which is preliminary data.</text>
</comment>
<accession>Q4RQ18</accession>